<accession>A0A8J5YUG8</accession>
<keyword evidence="3" id="KW-1185">Reference proteome</keyword>
<protein>
    <submittedName>
        <fullName evidence="2">Uncharacterized protein</fullName>
    </submittedName>
</protein>
<evidence type="ECO:0000313" key="2">
    <source>
        <dbReference type="EMBL" id="KAG8496436.1"/>
    </source>
</evidence>
<proteinExistence type="predicted"/>
<feature type="region of interest" description="Disordered" evidence="1">
    <location>
        <begin position="65"/>
        <end position="135"/>
    </location>
</feature>
<dbReference type="AlphaFoldDB" id="A0A8J5YUG8"/>
<dbReference type="OrthoDB" id="10543615at2759"/>
<comment type="caution">
    <text evidence="2">The sequence shown here is derived from an EMBL/GenBank/DDBJ whole genome shotgun (WGS) entry which is preliminary data.</text>
</comment>
<sequence>MDAKCADPGLCGSGQIRIALYDPPPWLTMDSSAVLHAHATNGDRCYARRAPSTFFEWVRGRNLPDLQHRKERRGPSAPFSPSRPMAKPQGFGDLQIGERMPEHTLNSKSKVSDGPQRRVEQPWQRRGGRGEANGSTAACLGARAAAVFSSLQRARVLLKCFV</sequence>
<name>A0A8J5YUG8_9ROSI</name>
<evidence type="ECO:0000313" key="3">
    <source>
        <dbReference type="Proteomes" id="UP000701853"/>
    </source>
</evidence>
<dbReference type="EMBL" id="JAHUZN010000004">
    <property type="protein sequence ID" value="KAG8496436.1"/>
    <property type="molecule type" value="Genomic_DNA"/>
</dbReference>
<organism evidence="2 3">
    <name type="scientific">Gossypium anomalum</name>
    <dbReference type="NCBI Taxonomy" id="47600"/>
    <lineage>
        <taxon>Eukaryota</taxon>
        <taxon>Viridiplantae</taxon>
        <taxon>Streptophyta</taxon>
        <taxon>Embryophyta</taxon>
        <taxon>Tracheophyta</taxon>
        <taxon>Spermatophyta</taxon>
        <taxon>Magnoliopsida</taxon>
        <taxon>eudicotyledons</taxon>
        <taxon>Gunneridae</taxon>
        <taxon>Pentapetalae</taxon>
        <taxon>rosids</taxon>
        <taxon>malvids</taxon>
        <taxon>Malvales</taxon>
        <taxon>Malvaceae</taxon>
        <taxon>Malvoideae</taxon>
        <taxon>Gossypium</taxon>
    </lineage>
</organism>
<evidence type="ECO:0000256" key="1">
    <source>
        <dbReference type="SAM" id="MobiDB-lite"/>
    </source>
</evidence>
<gene>
    <name evidence="2" type="ORF">CXB51_009240</name>
</gene>
<dbReference type="Proteomes" id="UP000701853">
    <property type="component" value="Chromosome 4"/>
</dbReference>
<reference evidence="2 3" key="1">
    <citation type="journal article" date="2021" name="bioRxiv">
        <title>The Gossypium anomalum genome as a resource for cotton improvement and evolutionary analysis of hybrid incompatibility.</title>
        <authorList>
            <person name="Grover C.E."/>
            <person name="Yuan D."/>
            <person name="Arick M.A."/>
            <person name="Miller E.R."/>
            <person name="Hu G."/>
            <person name="Peterson D.G."/>
            <person name="Wendel J.F."/>
            <person name="Udall J.A."/>
        </authorList>
    </citation>
    <scope>NUCLEOTIDE SEQUENCE [LARGE SCALE GENOMIC DNA]</scope>
    <source>
        <strain evidence="2">JFW-Udall</strain>
        <tissue evidence="2">Leaf</tissue>
    </source>
</reference>